<dbReference type="SUPFAM" id="SSF46689">
    <property type="entry name" value="Homeodomain-like"/>
    <property type="match status" value="1"/>
</dbReference>
<dbReference type="AlphaFoldDB" id="A0A506Y362"/>
<dbReference type="RefSeq" id="WP_141164490.1">
    <property type="nucleotide sequence ID" value="NZ_VHQG01000004.1"/>
</dbReference>
<dbReference type="FunFam" id="1.10.10.60:FF:000141">
    <property type="entry name" value="TetR family transcriptional regulator"/>
    <property type="match status" value="1"/>
</dbReference>
<name>A0A506Y362_9MICO</name>
<dbReference type="PANTHER" id="PTHR30055">
    <property type="entry name" value="HTH-TYPE TRANSCRIPTIONAL REGULATOR RUTR"/>
    <property type="match status" value="1"/>
</dbReference>
<accession>A0A506Y362</accession>
<dbReference type="InterPro" id="IPR050109">
    <property type="entry name" value="HTH-type_TetR-like_transc_reg"/>
</dbReference>
<keyword evidence="3" id="KW-0804">Transcription</keyword>
<evidence type="ECO:0000256" key="4">
    <source>
        <dbReference type="PROSITE-ProRule" id="PRU00335"/>
    </source>
</evidence>
<dbReference type="PANTHER" id="PTHR30055:SF226">
    <property type="entry name" value="HTH-TYPE TRANSCRIPTIONAL REGULATOR PKSA"/>
    <property type="match status" value="1"/>
</dbReference>
<evidence type="ECO:0000256" key="2">
    <source>
        <dbReference type="ARBA" id="ARBA00023125"/>
    </source>
</evidence>
<dbReference type="Gene3D" id="1.10.357.10">
    <property type="entry name" value="Tetracycline Repressor, domain 2"/>
    <property type="match status" value="1"/>
</dbReference>
<organism evidence="6 7">
    <name type="scientific">Schumannella soli</name>
    <dbReference type="NCBI Taxonomy" id="2590779"/>
    <lineage>
        <taxon>Bacteria</taxon>
        <taxon>Bacillati</taxon>
        <taxon>Actinomycetota</taxon>
        <taxon>Actinomycetes</taxon>
        <taxon>Micrococcales</taxon>
        <taxon>Microbacteriaceae</taxon>
        <taxon>Schumannella</taxon>
    </lineage>
</organism>
<proteinExistence type="predicted"/>
<dbReference type="PROSITE" id="PS01081">
    <property type="entry name" value="HTH_TETR_1"/>
    <property type="match status" value="1"/>
</dbReference>
<evidence type="ECO:0000256" key="3">
    <source>
        <dbReference type="ARBA" id="ARBA00023163"/>
    </source>
</evidence>
<dbReference type="Pfam" id="PF14246">
    <property type="entry name" value="TetR_C_7"/>
    <property type="match status" value="1"/>
</dbReference>
<dbReference type="EMBL" id="VHQG01000004">
    <property type="protein sequence ID" value="TPW74859.1"/>
    <property type="molecule type" value="Genomic_DNA"/>
</dbReference>
<dbReference type="PRINTS" id="PR00455">
    <property type="entry name" value="HTHTETR"/>
</dbReference>
<keyword evidence="2 4" id="KW-0238">DNA-binding</keyword>
<feature type="domain" description="HTH tetR-type" evidence="5">
    <location>
        <begin position="18"/>
        <end position="78"/>
    </location>
</feature>
<sequence>MTQRSIGKRGRPTPAERRARDARILDAAWELLLERGFAEVSLDAVAARAGVTKRTLYTAFGDKLALLHAVVRRQHSYAGAGDETGQADALPPADAAAPDPVETAVAIGGALLSDEAVALHRLMISEAGRSPELAAEFHEAGPLAAQQHLVTAGLTPDQAETAFTLLLGELHRRRLLGLDAAPSPSSIRTRAAHAVATALAAHPHP</sequence>
<comment type="caution">
    <text evidence="6">The sequence shown here is derived from an EMBL/GenBank/DDBJ whole genome shotgun (WGS) entry which is preliminary data.</text>
</comment>
<feature type="DNA-binding region" description="H-T-H motif" evidence="4">
    <location>
        <begin position="41"/>
        <end position="60"/>
    </location>
</feature>
<dbReference type="GO" id="GO:0000976">
    <property type="term" value="F:transcription cis-regulatory region binding"/>
    <property type="evidence" value="ECO:0007669"/>
    <property type="project" value="TreeGrafter"/>
</dbReference>
<dbReference type="GO" id="GO:0003700">
    <property type="term" value="F:DNA-binding transcription factor activity"/>
    <property type="evidence" value="ECO:0007669"/>
    <property type="project" value="TreeGrafter"/>
</dbReference>
<dbReference type="Pfam" id="PF00440">
    <property type="entry name" value="TetR_N"/>
    <property type="match status" value="1"/>
</dbReference>
<dbReference type="OrthoDB" id="7186128at2"/>
<keyword evidence="1" id="KW-0805">Transcription regulation</keyword>
<dbReference type="InterPro" id="IPR039536">
    <property type="entry name" value="TetR_C_Proteobacteria"/>
</dbReference>
<reference evidence="6 7" key="1">
    <citation type="submission" date="2019-06" db="EMBL/GenBank/DDBJ databases">
        <authorList>
            <person name="Li F."/>
        </authorList>
    </citation>
    <scope>NUCLEOTIDE SEQUENCE [LARGE SCALE GENOMIC DNA]</scope>
    <source>
        <strain evidence="6 7">10F1D-1</strain>
    </source>
</reference>
<dbReference type="InterPro" id="IPR009057">
    <property type="entry name" value="Homeodomain-like_sf"/>
</dbReference>
<dbReference type="InterPro" id="IPR023772">
    <property type="entry name" value="DNA-bd_HTH_TetR-type_CS"/>
</dbReference>
<dbReference type="PROSITE" id="PS50977">
    <property type="entry name" value="HTH_TETR_2"/>
    <property type="match status" value="1"/>
</dbReference>
<protein>
    <submittedName>
        <fullName evidence="6">TetR/AcrR family transcriptional regulator</fullName>
    </submittedName>
</protein>
<dbReference type="Proteomes" id="UP000316252">
    <property type="component" value="Unassembled WGS sequence"/>
</dbReference>
<dbReference type="GO" id="GO:0045892">
    <property type="term" value="P:negative regulation of DNA-templated transcription"/>
    <property type="evidence" value="ECO:0007669"/>
    <property type="project" value="UniProtKB-ARBA"/>
</dbReference>
<evidence type="ECO:0000313" key="7">
    <source>
        <dbReference type="Proteomes" id="UP000316252"/>
    </source>
</evidence>
<evidence type="ECO:0000256" key="1">
    <source>
        <dbReference type="ARBA" id="ARBA00023015"/>
    </source>
</evidence>
<keyword evidence="7" id="KW-1185">Reference proteome</keyword>
<gene>
    <name evidence="6" type="ORF">FJ657_14920</name>
</gene>
<dbReference type="InterPro" id="IPR001647">
    <property type="entry name" value="HTH_TetR"/>
</dbReference>
<evidence type="ECO:0000259" key="5">
    <source>
        <dbReference type="PROSITE" id="PS50977"/>
    </source>
</evidence>
<evidence type="ECO:0000313" key="6">
    <source>
        <dbReference type="EMBL" id="TPW74859.1"/>
    </source>
</evidence>